<sequence length="161" mass="17380">MTWKIRAGLCHSHALFTGLFEFPFRVQPYVTGNFPFIVELDALLTLGTPVKTVAPAGPGLPGRKSTRRILLVPQHPQTGERWLASTTVKTVSIASGWQAPCVEGRGADRQGPGLLLAAKGGHNDESREQLTDGDQAVQYVLQCAWLQAEHAGVGSGRGRLR</sequence>
<proteinExistence type="predicted"/>
<dbReference type="Proteomes" id="UP001354649">
    <property type="component" value="Unassembled WGS sequence"/>
</dbReference>
<accession>A0ABD5J422</accession>
<dbReference type="EMBL" id="JAZBJQ010000001">
    <property type="protein sequence ID" value="MEE4582069.1"/>
    <property type="molecule type" value="Genomic_DNA"/>
</dbReference>
<gene>
    <name evidence="1" type="ORF">V2K49_02555</name>
</gene>
<dbReference type="AlphaFoldDB" id="A0ABD5J422"/>
<organism evidence="1 2">
    <name type="scientific">Streptomyces antimycoticus</name>
    <dbReference type="NCBI Taxonomy" id="68175"/>
    <lineage>
        <taxon>Bacteria</taxon>
        <taxon>Bacillati</taxon>
        <taxon>Actinomycetota</taxon>
        <taxon>Actinomycetes</taxon>
        <taxon>Kitasatosporales</taxon>
        <taxon>Streptomycetaceae</taxon>
        <taxon>Streptomyces</taxon>
        <taxon>Streptomyces violaceusniger group</taxon>
    </lineage>
</organism>
<name>A0ABD5J422_9ACTN</name>
<comment type="caution">
    <text evidence="1">The sequence shown here is derived from an EMBL/GenBank/DDBJ whole genome shotgun (WGS) entry which is preliminary data.</text>
</comment>
<reference evidence="1 2" key="1">
    <citation type="submission" date="2023-11" db="EMBL/GenBank/DDBJ databases">
        <title>30 novel species of actinomycetes from the DSMZ collection.</title>
        <authorList>
            <person name="Nouioui I."/>
        </authorList>
    </citation>
    <scope>NUCLEOTIDE SEQUENCE [LARGE SCALE GENOMIC DNA]</scope>
    <source>
        <strain evidence="1 2">DSM 41602</strain>
    </source>
</reference>
<evidence type="ECO:0000313" key="1">
    <source>
        <dbReference type="EMBL" id="MEE4582069.1"/>
    </source>
</evidence>
<protein>
    <submittedName>
        <fullName evidence="1">Uncharacterized protein</fullName>
    </submittedName>
</protein>
<evidence type="ECO:0000313" key="2">
    <source>
        <dbReference type="Proteomes" id="UP001354649"/>
    </source>
</evidence>